<evidence type="ECO:0000313" key="4">
    <source>
        <dbReference type="EMBL" id="TQV76614.1"/>
    </source>
</evidence>
<name>A0A545THA7_9GAMM</name>
<dbReference type="InterPro" id="IPR001753">
    <property type="entry name" value="Enoyl-CoA_hydra/iso"/>
</dbReference>
<evidence type="ECO:0000256" key="2">
    <source>
        <dbReference type="ARBA" id="ARBA00023140"/>
    </source>
</evidence>
<dbReference type="InterPro" id="IPR029045">
    <property type="entry name" value="ClpP/crotonase-like_dom_sf"/>
</dbReference>
<dbReference type="Proteomes" id="UP000317839">
    <property type="component" value="Unassembled WGS sequence"/>
</dbReference>
<protein>
    <submittedName>
        <fullName evidence="4">Enoyl-CoA hydratase</fullName>
    </submittedName>
</protein>
<comment type="caution">
    <text evidence="4">The sequence shown here is derived from an EMBL/GenBank/DDBJ whole genome shotgun (WGS) entry which is preliminary data.</text>
</comment>
<dbReference type="Gene3D" id="3.90.226.10">
    <property type="entry name" value="2-enoyl-CoA Hydratase, Chain A, domain 1"/>
    <property type="match status" value="1"/>
</dbReference>
<dbReference type="Pfam" id="PF00378">
    <property type="entry name" value="ECH_1"/>
    <property type="match status" value="1"/>
</dbReference>
<dbReference type="SUPFAM" id="SSF52096">
    <property type="entry name" value="ClpP/crotonase"/>
    <property type="match status" value="1"/>
</dbReference>
<dbReference type="OrthoDB" id="9797151at2"/>
<dbReference type="PANTHER" id="PTHR43684">
    <property type="match status" value="1"/>
</dbReference>
<evidence type="ECO:0000256" key="3">
    <source>
        <dbReference type="ARBA" id="ARBA00023235"/>
    </source>
</evidence>
<dbReference type="GO" id="GO:0004165">
    <property type="term" value="F:delta(3)-delta(2)-enoyl-CoA isomerase activity"/>
    <property type="evidence" value="ECO:0007669"/>
    <property type="project" value="UniProtKB-ARBA"/>
</dbReference>
<gene>
    <name evidence="4" type="ORF">FLL45_01255</name>
</gene>
<dbReference type="CDD" id="cd06558">
    <property type="entry name" value="crotonase-like"/>
    <property type="match status" value="1"/>
</dbReference>
<dbReference type="InterPro" id="IPR051053">
    <property type="entry name" value="ECH/Chromodomain_protein"/>
</dbReference>
<dbReference type="AlphaFoldDB" id="A0A545THA7"/>
<dbReference type="EMBL" id="VIKR01000001">
    <property type="protein sequence ID" value="TQV76614.1"/>
    <property type="molecule type" value="Genomic_DNA"/>
</dbReference>
<organism evidence="4 5">
    <name type="scientific">Aliikangiella marina</name>
    <dbReference type="NCBI Taxonomy" id="1712262"/>
    <lineage>
        <taxon>Bacteria</taxon>
        <taxon>Pseudomonadati</taxon>
        <taxon>Pseudomonadota</taxon>
        <taxon>Gammaproteobacteria</taxon>
        <taxon>Oceanospirillales</taxon>
        <taxon>Pleioneaceae</taxon>
        <taxon>Aliikangiella</taxon>
    </lineage>
</organism>
<keyword evidence="2" id="KW-0576">Peroxisome</keyword>
<keyword evidence="3" id="KW-0413">Isomerase</keyword>
<dbReference type="RefSeq" id="WP_142887974.1">
    <property type="nucleotide sequence ID" value="NZ_VIKR01000001.1"/>
</dbReference>
<reference evidence="4 5" key="1">
    <citation type="submission" date="2019-06" db="EMBL/GenBank/DDBJ databases">
        <title>Draft genome of Aliikangiella marina GYP-15.</title>
        <authorList>
            <person name="Wang G."/>
        </authorList>
    </citation>
    <scope>NUCLEOTIDE SEQUENCE [LARGE SCALE GENOMIC DNA]</scope>
    <source>
        <strain evidence="4 5">GYP-15</strain>
    </source>
</reference>
<sequence length="247" mass="27034">MSNEHILTSVENQVFEIQINRPEKLNALTDEMYANLVKNLKQAEQDSQIKVILLRSSGPHFSSGNDLKDFLETEFNLQSNVIQFLKVMASLTKPIIAAVNGAAVGIGTTMLLHCDLVYAAKDIKSSVPFIKLSLTPEGASSQLLAKRCGELKANEWLMTGRNVLADEALASGLVNAVFDDAESLWAESRKVAEKLAKSSDAVLLETKQLLKGAQIQDVLDLIDKEALVFAQRLSSEEAKAAFKAFLQ</sequence>
<evidence type="ECO:0000256" key="1">
    <source>
        <dbReference type="ARBA" id="ARBA00004275"/>
    </source>
</evidence>
<proteinExistence type="predicted"/>
<dbReference type="PANTHER" id="PTHR43684:SF1">
    <property type="entry name" value="ENOYL-COA DELTA ISOMERASE 2"/>
    <property type="match status" value="1"/>
</dbReference>
<keyword evidence="5" id="KW-1185">Reference proteome</keyword>
<comment type="subcellular location">
    <subcellularLocation>
        <location evidence="1">Peroxisome</location>
    </subcellularLocation>
</comment>
<evidence type="ECO:0000313" key="5">
    <source>
        <dbReference type="Proteomes" id="UP000317839"/>
    </source>
</evidence>
<accession>A0A545THA7</accession>